<dbReference type="AlphaFoldDB" id="A0AAD4W331"/>
<keyword evidence="3" id="KW-1185">Reference proteome</keyword>
<dbReference type="Proteomes" id="UP001054821">
    <property type="component" value="Chromosome 4"/>
</dbReference>
<dbReference type="SUPFAM" id="SSF53098">
    <property type="entry name" value="Ribonuclease H-like"/>
    <property type="match status" value="1"/>
</dbReference>
<feature type="domain" description="Tf2-1-like SH3-like" evidence="1">
    <location>
        <begin position="85"/>
        <end position="144"/>
    </location>
</feature>
<dbReference type="PANTHER" id="PTHR37984">
    <property type="entry name" value="PROTEIN CBG26694"/>
    <property type="match status" value="1"/>
</dbReference>
<dbReference type="InterPro" id="IPR056924">
    <property type="entry name" value="SH3_Tf2-1"/>
</dbReference>
<accession>A0AAD4W331</accession>
<dbReference type="PANTHER" id="PTHR37984:SF5">
    <property type="entry name" value="PROTEIN NYNRIN-LIKE"/>
    <property type="match status" value="1"/>
</dbReference>
<dbReference type="InterPro" id="IPR036397">
    <property type="entry name" value="RNaseH_sf"/>
</dbReference>
<organism evidence="2 3">
    <name type="scientific">Prunus dulcis</name>
    <name type="common">Almond</name>
    <name type="synonym">Amygdalus dulcis</name>
    <dbReference type="NCBI Taxonomy" id="3755"/>
    <lineage>
        <taxon>Eukaryota</taxon>
        <taxon>Viridiplantae</taxon>
        <taxon>Streptophyta</taxon>
        <taxon>Embryophyta</taxon>
        <taxon>Tracheophyta</taxon>
        <taxon>Spermatophyta</taxon>
        <taxon>Magnoliopsida</taxon>
        <taxon>eudicotyledons</taxon>
        <taxon>Gunneridae</taxon>
        <taxon>Pentapetalae</taxon>
        <taxon>rosids</taxon>
        <taxon>fabids</taxon>
        <taxon>Rosales</taxon>
        <taxon>Rosaceae</taxon>
        <taxon>Amygdaloideae</taxon>
        <taxon>Amygdaleae</taxon>
        <taxon>Prunus</taxon>
    </lineage>
</organism>
<dbReference type="Gene3D" id="3.30.420.10">
    <property type="entry name" value="Ribonuclease H-like superfamily/Ribonuclease H"/>
    <property type="match status" value="1"/>
</dbReference>
<protein>
    <recommendedName>
        <fullName evidence="1">Tf2-1-like SH3-like domain-containing protein</fullName>
    </recommendedName>
</protein>
<gene>
    <name evidence="2" type="ORF">L3X38_025546</name>
</gene>
<evidence type="ECO:0000313" key="2">
    <source>
        <dbReference type="EMBL" id="KAI5335413.1"/>
    </source>
</evidence>
<evidence type="ECO:0000259" key="1">
    <source>
        <dbReference type="Pfam" id="PF24626"/>
    </source>
</evidence>
<comment type="caution">
    <text evidence="2">The sequence shown here is derived from an EMBL/GenBank/DDBJ whole genome shotgun (WGS) entry which is preliminary data.</text>
</comment>
<dbReference type="InterPro" id="IPR012337">
    <property type="entry name" value="RNaseH-like_sf"/>
</dbReference>
<reference evidence="2 3" key="1">
    <citation type="journal article" date="2022" name="G3 (Bethesda)">
        <title>Whole-genome sequence and methylome profiling of the almond [Prunus dulcis (Mill.) D.A. Webb] cultivar 'Nonpareil'.</title>
        <authorList>
            <person name="D'Amico-Willman K.M."/>
            <person name="Ouma W.Z."/>
            <person name="Meulia T."/>
            <person name="Sideli G.M."/>
            <person name="Gradziel T.M."/>
            <person name="Fresnedo-Ramirez J."/>
        </authorList>
    </citation>
    <scope>NUCLEOTIDE SEQUENCE [LARGE SCALE GENOMIC DNA]</scope>
    <source>
        <strain evidence="2">Clone GOH B32 T37-40</strain>
    </source>
</reference>
<name>A0AAD4W331_PRUDU</name>
<evidence type="ECO:0000313" key="3">
    <source>
        <dbReference type="Proteomes" id="UP001054821"/>
    </source>
</evidence>
<proteinExistence type="predicted"/>
<dbReference type="EMBL" id="JAJFAZ020000004">
    <property type="protein sequence ID" value="KAI5335413.1"/>
    <property type="molecule type" value="Genomic_DNA"/>
</dbReference>
<dbReference type="Pfam" id="PF24626">
    <property type="entry name" value="SH3_Tf2-1"/>
    <property type="match status" value="1"/>
</dbReference>
<dbReference type="InterPro" id="IPR050951">
    <property type="entry name" value="Retrovirus_Pol_polyprotein"/>
</dbReference>
<sequence length="161" mass="18618">MDTRLKRSTAFHPQTDGQTKVVNRTMVHLLRGYNSKHPKTWDESLPYLQFPFNRGIHGSTLKSPFEQQYKAHHDKHRVPCNFKEGDLVWLHLGKERLTGVGKKLKPIHYGPFKIIKQIGDNAFQLELPPYMHMYSVINAENLKLFEPSLLADPDEDTPSIS</sequence>
<dbReference type="GO" id="GO:0003676">
    <property type="term" value="F:nucleic acid binding"/>
    <property type="evidence" value="ECO:0007669"/>
    <property type="project" value="InterPro"/>
</dbReference>